<dbReference type="InterPro" id="IPR003448">
    <property type="entry name" value="Mopterin_biosynth_MoaE"/>
</dbReference>
<dbReference type="OrthoDB" id="9794429at2"/>
<proteinExistence type="predicted"/>
<dbReference type="Gene3D" id="3.90.1170.40">
    <property type="entry name" value="Molybdopterin biosynthesis MoaE subunit"/>
    <property type="match status" value="1"/>
</dbReference>
<dbReference type="EMBL" id="VDFQ02000003">
    <property type="protein sequence ID" value="KAA1422601.1"/>
    <property type="molecule type" value="Genomic_DNA"/>
</dbReference>
<dbReference type="SUPFAM" id="SSF54690">
    <property type="entry name" value="Molybdopterin synthase subunit MoaE"/>
    <property type="match status" value="1"/>
</dbReference>
<evidence type="ECO:0000313" key="2">
    <source>
        <dbReference type="Proteomes" id="UP000307768"/>
    </source>
</evidence>
<organism evidence="1 2">
    <name type="scientific">Mumia zhuanghuii</name>
    <dbReference type="NCBI Taxonomy" id="2585211"/>
    <lineage>
        <taxon>Bacteria</taxon>
        <taxon>Bacillati</taxon>
        <taxon>Actinomycetota</taxon>
        <taxon>Actinomycetes</taxon>
        <taxon>Propionibacteriales</taxon>
        <taxon>Nocardioidaceae</taxon>
        <taxon>Mumia</taxon>
    </lineage>
</organism>
<dbReference type="InterPro" id="IPR036563">
    <property type="entry name" value="MoaE_sf"/>
</dbReference>
<dbReference type="CDD" id="cd00756">
    <property type="entry name" value="MoaE"/>
    <property type="match status" value="1"/>
</dbReference>
<name>A0A5Q6RX96_9ACTN</name>
<dbReference type="PANTHER" id="PTHR23404">
    <property type="entry name" value="MOLYBDOPTERIN SYNTHASE RELATED"/>
    <property type="match status" value="1"/>
</dbReference>
<gene>
    <name evidence="1" type="ORF">FE697_010420</name>
</gene>
<reference evidence="1 2" key="1">
    <citation type="submission" date="2019-09" db="EMBL/GenBank/DDBJ databases">
        <title>Mumia zhuanghuii sp. nov. isolated from the intestinal contents of plateau pika (Ochotona curzoniae) in the Qinghai-Tibet plateau of China.</title>
        <authorList>
            <person name="Tian Z."/>
        </authorList>
    </citation>
    <scope>NUCLEOTIDE SEQUENCE [LARGE SCALE GENOMIC DNA]</scope>
    <source>
        <strain evidence="2">350</strain>
    </source>
</reference>
<dbReference type="GO" id="GO:0006777">
    <property type="term" value="P:Mo-molybdopterin cofactor biosynthetic process"/>
    <property type="evidence" value="ECO:0007669"/>
    <property type="project" value="InterPro"/>
</dbReference>
<comment type="caution">
    <text evidence="1">The sequence shown here is derived from an EMBL/GenBank/DDBJ whole genome shotgun (WGS) entry which is preliminary data.</text>
</comment>
<dbReference type="RefSeq" id="WP_149769551.1">
    <property type="nucleotide sequence ID" value="NZ_VDFQ02000003.1"/>
</dbReference>
<sequence length="141" mass="15196">MSDVLRLIDVRDEPLDISEVYEAVADDGAGAVVLFVGAVRDHDSGKEVDGLEYSAHARVLPVMQALAAEVTAGTPVRGIAVVHRVGDLDIGELAVVAAVSAPHRPEAFEVCRTFIERLKAEVPIWKHQLFDDGTDEWVGTP</sequence>
<dbReference type="AlphaFoldDB" id="A0A5Q6RX96"/>
<dbReference type="Proteomes" id="UP000307768">
    <property type="component" value="Unassembled WGS sequence"/>
</dbReference>
<dbReference type="Pfam" id="PF02391">
    <property type="entry name" value="MoaE"/>
    <property type="match status" value="1"/>
</dbReference>
<protein>
    <submittedName>
        <fullName evidence="1">Molybdenum cofactor biosynthesis protein MoaE</fullName>
    </submittedName>
</protein>
<evidence type="ECO:0000313" key="1">
    <source>
        <dbReference type="EMBL" id="KAA1422601.1"/>
    </source>
</evidence>
<accession>A0A5Q6RX96</accession>